<evidence type="ECO:0000313" key="6">
    <source>
        <dbReference type="EMBL" id="SQI45240.1"/>
    </source>
</evidence>
<dbReference type="EC" id="1.1.1.274" evidence="6"/>
<evidence type="ECO:0000256" key="2">
    <source>
        <dbReference type="ARBA" id="ARBA00022857"/>
    </source>
</evidence>
<protein>
    <submittedName>
        <fullName evidence="6">2,5-diketo-D-gluconic acid reductase A</fullName>
        <ecNumber evidence="6">1.1.1.274</ecNumber>
    </submittedName>
</protein>
<dbReference type="PANTHER" id="PTHR43827">
    <property type="entry name" value="2,5-DIKETO-D-GLUCONIC ACID REDUCTASE"/>
    <property type="match status" value="1"/>
</dbReference>
<dbReference type="InterPro" id="IPR020471">
    <property type="entry name" value="AKR"/>
</dbReference>
<dbReference type="AlphaFoldDB" id="A0A2X4VIU5"/>
<gene>
    <name evidence="6" type="primary">dkgA_2</name>
    <name evidence="6" type="ORF">NCTC12961_05141</name>
</gene>
<dbReference type="Pfam" id="PF00248">
    <property type="entry name" value="Aldo_ket_red"/>
    <property type="match status" value="1"/>
</dbReference>
<name>A0A2X4VIU5_SERPL</name>
<comment type="catalytic activity">
    <reaction evidence="4">
        <text>hydroxyacetone + NADP(+) = methylglyoxal + NADPH + H(+)</text>
        <dbReference type="Rhea" id="RHEA:27986"/>
        <dbReference type="ChEBI" id="CHEBI:15378"/>
        <dbReference type="ChEBI" id="CHEBI:17158"/>
        <dbReference type="ChEBI" id="CHEBI:27957"/>
        <dbReference type="ChEBI" id="CHEBI:57783"/>
        <dbReference type="ChEBI" id="CHEBI:58349"/>
    </reaction>
</comment>
<keyword evidence="2" id="KW-0521">NADP</keyword>
<dbReference type="PROSITE" id="PS00063">
    <property type="entry name" value="ALDOKETO_REDUCTASE_3"/>
    <property type="match status" value="1"/>
</dbReference>
<dbReference type="SUPFAM" id="SSF51430">
    <property type="entry name" value="NAD(P)-linked oxidoreductase"/>
    <property type="match status" value="1"/>
</dbReference>
<evidence type="ECO:0000256" key="4">
    <source>
        <dbReference type="ARBA" id="ARBA00049445"/>
    </source>
</evidence>
<evidence type="ECO:0000259" key="5">
    <source>
        <dbReference type="Pfam" id="PF00248"/>
    </source>
</evidence>
<evidence type="ECO:0000313" key="7">
    <source>
        <dbReference type="Proteomes" id="UP000248897"/>
    </source>
</evidence>
<dbReference type="EMBL" id="LS483469">
    <property type="protein sequence ID" value="SQI45240.1"/>
    <property type="molecule type" value="Genomic_DNA"/>
</dbReference>
<dbReference type="InterPro" id="IPR023210">
    <property type="entry name" value="NADP_OxRdtase_dom"/>
</dbReference>
<proteinExistence type="inferred from homology"/>
<evidence type="ECO:0000256" key="3">
    <source>
        <dbReference type="ARBA" id="ARBA00023002"/>
    </source>
</evidence>
<dbReference type="Gene3D" id="3.20.20.100">
    <property type="entry name" value="NADP-dependent oxidoreductase domain"/>
    <property type="match status" value="1"/>
</dbReference>
<dbReference type="InterPro" id="IPR018170">
    <property type="entry name" value="Aldo/ket_reductase_CS"/>
</dbReference>
<dbReference type="PANTHER" id="PTHR43827:SF3">
    <property type="entry name" value="NADP-DEPENDENT OXIDOREDUCTASE DOMAIN-CONTAINING PROTEIN"/>
    <property type="match status" value="1"/>
</dbReference>
<feature type="domain" description="NADP-dependent oxidoreductase" evidence="5">
    <location>
        <begin position="3"/>
        <end position="61"/>
    </location>
</feature>
<dbReference type="GO" id="GO:1990002">
    <property type="term" value="F:methylglyoxal reductase (NADPH) (acetol producing) activity"/>
    <property type="evidence" value="ECO:0007669"/>
    <property type="project" value="RHEA"/>
</dbReference>
<dbReference type="GO" id="GO:0050580">
    <property type="term" value="F:2,5-didehydrogluconate reductase activity"/>
    <property type="evidence" value="ECO:0007669"/>
    <property type="project" value="UniProtKB-EC"/>
</dbReference>
<comment type="similarity">
    <text evidence="1">Belongs to the aldo/keto reductase family.</text>
</comment>
<evidence type="ECO:0000256" key="1">
    <source>
        <dbReference type="ARBA" id="ARBA00007905"/>
    </source>
</evidence>
<keyword evidence="3 6" id="KW-0560">Oxidoreductase</keyword>
<organism evidence="6 7">
    <name type="scientific">Serratia plymuthica</name>
    <dbReference type="NCBI Taxonomy" id="82996"/>
    <lineage>
        <taxon>Bacteria</taxon>
        <taxon>Pseudomonadati</taxon>
        <taxon>Pseudomonadota</taxon>
        <taxon>Gammaproteobacteria</taxon>
        <taxon>Enterobacterales</taxon>
        <taxon>Yersiniaceae</taxon>
        <taxon>Serratia</taxon>
    </lineage>
</organism>
<sequence length="73" mass="8374">MIKHLADKYEKTPAQIVVRWHLDSGLIVIPKSVTPSRIRENFEVFDFKLDKDELSEIAKLDIGNRLGPDPESL</sequence>
<accession>A0A2X4VIU5</accession>
<dbReference type="Proteomes" id="UP000248897">
    <property type="component" value="Chromosome 1"/>
</dbReference>
<dbReference type="InterPro" id="IPR036812">
    <property type="entry name" value="NAD(P)_OxRdtase_dom_sf"/>
</dbReference>
<reference evidence="6 7" key="1">
    <citation type="submission" date="2018-06" db="EMBL/GenBank/DDBJ databases">
        <authorList>
            <consortium name="Pathogen Informatics"/>
            <person name="Doyle S."/>
        </authorList>
    </citation>
    <scope>NUCLEOTIDE SEQUENCE [LARGE SCALE GENOMIC DNA]</scope>
    <source>
        <strain evidence="6 7">NCTC12961</strain>
    </source>
</reference>